<dbReference type="GeneID" id="72467325"/>
<dbReference type="EMBL" id="BPUB01000001">
    <property type="protein sequence ID" value="GJG58642.1"/>
    <property type="molecule type" value="Genomic_DNA"/>
</dbReference>
<organism evidence="2 3">
    <name type="scientific">Prevotella lacticifex</name>
    <dbReference type="NCBI Taxonomy" id="2854755"/>
    <lineage>
        <taxon>Bacteria</taxon>
        <taxon>Pseudomonadati</taxon>
        <taxon>Bacteroidota</taxon>
        <taxon>Bacteroidia</taxon>
        <taxon>Bacteroidales</taxon>
        <taxon>Prevotellaceae</taxon>
        <taxon>Prevotella</taxon>
    </lineage>
</organism>
<gene>
    <name evidence="2" type="ORF">PRLR5076_14930</name>
</gene>
<evidence type="ECO:0000313" key="3">
    <source>
        <dbReference type="Proteomes" id="UP000825483"/>
    </source>
</evidence>
<name>A0A9R1CW67_9BACT</name>
<feature type="signal peptide" evidence="1">
    <location>
        <begin position="1"/>
        <end position="20"/>
    </location>
</feature>
<dbReference type="Proteomes" id="UP000825483">
    <property type="component" value="Unassembled WGS sequence"/>
</dbReference>
<keyword evidence="1" id="KW-0732">Signal</keyword>
<proteinExistence type="predicted"/>
<dbReference type="AlphaFoldDB" id="A0A9R1CW67"/>
<evidence type="ECO:0008006" key="4">
    <source>
        <dbReference type="Google" id="ProtNLM"/>
    </source>
</evidence>
<sequence>MAKKLFLALLLAMLSLGINAQTVTKTEDGKYNVYCTVVGYNSFGFGKLKVILDMGYSSKNENSLYGEDGKKIKFNSMMEVLDYMAKRGWKLVNTYYITMVGKQNVVNYVMEKRISKDSEKTEGLTIKPEE</sequence>
<evidence type="ECO:0000313" key="2">
    <source>
        <dbReference type="EMBL" id="GJG58642.1"/>
    </source>
</evidence>
<keyword evidence="3" id="KW-1185">Reference proteome</keyword>
<protein>
    <recommendedName>
        <fullName evidence="4">DUF4177 domain-containing protein</fullName>
    </recommendedName>
</protein>
<reference evidence="2" key="1">
    <citation type="journal article" date="2022" name="Int. J. Syst. Evol. Microbiol.">
        <title>Prevotella lacticifex sp. nov., isolated from the rumen of cows.</title>
        <authorList>
            <person name="Shinkai T."/>
            <person name="Ikeyama N."/>
            <person name="Kumagai M."/>
            <person name="Ohmori H."/>
            <person name="Sakamoto M."/>
            <person name="Ohkuma M."/>
            <person name="Mitsumori M."/>
        </authorList>
    </citation>
    <scope>NUCLEOTIDE SEQUENCE</scope>
    <source>
        <strain evidence="2">R5076</strain>
    </source>
</reference>
<evidence type="ECO:0000256" key="1">
    <source>
        <dbReference type="SAM" id="SignalP"/>
    </source>
</evidence>
<accession>A0A9R1CW67</accession>
<feature type="chain" id="PRO_5040180915" description="DUF4177 domain-containing protein" evidence="1">
    <location>
        <begin position="21"/>
        <end position="130"/>
    </location>
</feature>
<comment type="caution">
    <text evidence="2">The sequence shown here is derived from an EMBL/GenBank/DDBJ whole genome shotgun (WGS) entry which is preliminary data.</text>
</comment>
<dbReference type="RefSeq" id="WP_223929156.1">
    <property type="nucleotide sequence ID" value="NZ_BPTU01000001.1"/>
</dbReference>